<comment type="caution">
    <text evidence="2">The sequence shown here is derived from an EMBL/GenBank/DDBJ whole genome shotgun (WGS) entry which is preliminary data.</text>
</comment>
<feature type="region of interest" description="Disordered" evidence="1">
    <location>
        <begin position="127"/>
        <end position="147"/>
    </location>
</feature>
<dbReference type="Proteomes" id="UP000752814">
    <property type="component" value="Unassembled WGS sequence"/>
</dbReference>
<protein>
    <submittedName>
        <fullName evidence="2">Uncharacterized protein</fullName>
    </submittedName>
</protein>
<dbReference type="GeneID" id="41322542"/>
<dbReference type="AlphaFoldDB" id="A0A8J8TDI9"/>
<organism evidence="2 3">
    <name type="scientific">Candidatus Methanomassiliicoccus intestinalis</name>
    <dbReference type="NCBI Taxonomy" id="1406512"/>
    <lineage>
        <taxon>Archaea</taxon>
        <taxon>Methanobacteriati</taxon>
        <taxon>Thermoplasmatota</taxon>
        <taxon>Thermoplasmata</taxon>
        <taxon>Methanomassiliicoccales</taxon>
        <taxon>Methanomassiliicoccaceae</taxon>
        <taxon>Methanomassiliicoccus</taxon>
    </lineage>
</organism>
<dbReference type="EMBL" id="LVVT01000011">
    <property type="protein sequence ID" value="TQS83399.1"/>
    <property type="molecule type" value="Genomic_DNA"/>
</dbReference>
<dbReference type="OMA" id="RFIEPEN"/>
<evidence type="ECO:0000313" key="2">
    <source>
        <dbReference type="EMBL" id="TQS83399.1"/>
    </source>
</evidence>
<accession>A0A8J8TDI9</accession>
<evidence type="ECO:0000313" key="3">
    <source>
        <dbReference type="Proteomes" id="UP000752814"/>
    </source>
</evidence>
<evidence type="ECO:0000256" key="1">
    <source>
        <dbReference type="SAM" id="MobiDB-lite"/>
    </source>
</evidence>
<name>A0A8J8TDI9_9ARCH</name>
<sequence length="147" mass="16219">MANQIQRVEISAIEAKRFAKRGETVTNVRIDHNSTVTQVSKVSPNKVNVDFRFAVNYSGIGFIVMEGSVLLEDEENILGDKWIANGALPKEEAATVHNSVVSYCVPIAMFLTRDLHLPSPVPLPHINVQENKPPQMPPRSSIGPEFA</sequence>
<proteinExistence type="predicted"/>
<gene>
    <name evidence="2" type="ORF">A3207_08790</name>
</gene>
<reference evidence="2" key="1">
    <citation type="submission" date="2016-03" db="EMBL/GenBank/DDBJ databases">
        <authorList>
            <person name="Borrel G."/>
            <person name="Mccann A."/>
            <person name="O'Toole P.W."/>
        </authorList>
    </citation>
    <scope>NUCLEOTIDE SEQUENCE</scope>
    <source>
        <strain evidence="2">183</strain>
    </source>
</reference>
<dbReference type="RefSeq" id="WP_020448034.1">
    <property type="nucleotide sequence ID" value="NZ_CAYAXV010000012.1"/>
</dbReference>